<keyword evidence="1" id="KW-0500">Molybdenum</keyword>
<evidence type="ECO:0000313" key="4">
    <source>
        <dbReference type="EMBL" id="MBD2182397.1"/>
    </source>
</evidence>
<dbReference type="InterPro" id="IPR016208">
    <property type="entry name" value="Ald_Oxase/xanthine_DH-like"/>
</dbReference>
<dbReference type="GO" id="GO:0016491">
    <property type="term" value="F:oxidoreductase activity"/>
    <property type="evidence" value="ECO:0007669"/>
    <property type="project" value="UniProtKB-KW"/>
</dbReference>
<reference evidence="4" key="2">
    <citation type="submission" date="2020-08" db="EMBL/GenBank/DDBJ databases">
        <authorList>
            <person name="Chen M."/>
            <person name="Teng W."/>
            <person name="Zhao L."/>
            <person name="Hu C."/>
            <person name="Zhou Y."/>
            <person name="Han B."/>
            <person name="Song L."/>
            <person name="Shu W."/>
        </authorList>
    </citation>
    <scope>NUCLEOTIDE SEQUENCE</scope>
    <source>
        <strain evidence="4">FACHB-1375</strain>
    </source>
</reference>
<dbReference type="Pfam" id="PF20256">
    <property type="entry name" value="MoCoBD_2"/>
    <property type="match status" value="1"/>
</dbReference>
<dbReference type="PANTHER" id="PTHR11908:SF132">
    <property type="entry name" value="ALDEHYDE OXIDASE 1-RELATED"/>
    <property type="match status" value="1"/>
</dbReference>
<dbReference type="InterPro" id="IPR046867">
    <property type="entry name" value="AldOxase/xan_DH_MoCoBD2"/>
</dbReference>
<dbReference type="RefSeq" id="WP_190465213.1">
    <property type="nucleotide sequence ID" value="NZ_JACJPW010000036.1"/>
</dbReference>
<dbReference type="AlphaFoldDB" id="A0A926VGK5"/>
<dbReference type="InterPro" id="IPR008274">
    <property type="entry name" value="AldOxase/xan_DH_MoCoBD1"/>
</dbReference>
<organism evidence="4 5">
    <name type="scientific">Aerosakkonema funiforme FACHB-1375</name>
    <dbReference type="NCBI Taxonomy" id="2949571"/>
    <lineage>
        <taxon>Bacteria</taxon>
        <taxon>Bacillati</taxon>
        <taxon>Cyanobacteriota</taxon>
        <taxon>Cyanophyceae</taxon>
        <taxon>Oscillatoriophycideae</taxon>
        <taxon>Aerosakkonematales</taxon>
        <taxon>Aerosakkonemataceae</taxon>
        <taxon>Aerosakkonema</taxon>
    </lineage>
</organism>
<dbReference type="SUPFAM" id="SSF56003">
    <property type="entry name" value="Molybdenum cofactor-binding domain"/>
    <property type="match status" value="1"/>
</dbReference>
<protein>
    <submittedName>
        <fullName evidence="4">Xanthine dehydrogenase family protein molybdopterin-binding subunit</fullName>
    </submittedName>
</protein>
<dbReference type="Proteomes" id="UP000641646">
    <property type="component" value="Unassembled WGS sequence"/>
</dbReference>
<dbReference type="InterPro" id="IPR037165">
    <property type="entry name" value="AldOxase/xan_DH_Mopterin-bd_sf"/>
</dbReference>
<evidence type="ECO:0000259" key="3">
    <source>
        <dbReference type="SMART" id="SM01008"/>
    </source>
</evidence>
<keyword evidence="5" id="KW-1185">Reference proteome</keyword>
<evidence type="ECO:0000256" key="2">
    <source>
        <dbReference type="ARBA" id="ARBA00023002"/>
    </source>
</evidence>
<dbReference type="SMART" id="SM01008">
    <property type="entry name" value="Ald_Xan_dh_C"/>
    <property type="match status" value="1"/>
</dbReference>
<dbReference type="Pfam" id="PF01315">
    <property type="entry name" value="Ald_Xan_dh_C"/>
    <property type="match status" value="1"/>
</dbReference>
<reference evidence="4" key="1">
    <citation type="journal article" date="2015" name="ISME J.">
        <title>Draft Genome Sequence of Streptomyces incarnatus NRRL8089, which Produces the Nucleoside Antibiotic Sinefungin.</title>
        <authorList>
            <person name="Oshima K."/>
            <person name="Hattori M."/>
            <person name="Shimizu H."/>
            <person name="Fukuda K."/>
            <person name="Nemoto M."/>
            <person name="Inagaki K."/>
            <person name="Tamura T."/>
        </authorList>
    </citation>
    <scope>NUCLEOTIDE SEQUENCE</scope>
    <source>
        <strain evidence="4">FACHB-1375</strain>
    </source>
</reference>
<dbReference type="InterPro" id="IPR000674">
    <property type="entry name" value="Ald_Oxase/Xan_DH_a/b"/>
</dbReference>
<evidence type="ECO:0000313" key="5">
    <source>
        <dbReference type="Proteomes" id="UP000641646"/>
    </source>
</evidence>
<evidence type="ECO:0000256" key="1">
    <source>
        <dbReference type="ARBA" id="ARBA00022505"/>
    </source>
</evidence>
<dbReference type="Gene3D" id="3.30.365.10">
    <property type="entry name" value="Aldehyde oxidase/xanthine dehydrogenase, molybdopterin binding domain"/>
    <property type="match status" value="4"/>
</dbReference>
<feature type="domain" description="Aldehyde oxidase/xanthine dehydrogenase a/b hammerhead" evidence="3">
    <location>
        <begin position="19"/>
        <end position="130"/>
    </location>
</feature>
<comment type="caution">
    <text evidence="4">The sequence shown here is derived from an EMBL/GenBank/DDBJ whole genome shotgun (WGS) entry which is preliminary data.</text>
</comment>
<dbReference type="Gene3D" id="3.90.1170.50">
    <property type="entry name" value="Aldehyde oxidase/xanthine dehydrogenase, a/b hammerhead"/>
    <property type="match status" value="1"/>
</dbReference>
<proteinExistence type="predicted"/>
<name>A0A926VGK5_9CYAN</name>
<dbReference type="SUPFAM" id="SSF54665">
    <property type="entry name" value="CO dehydrogenase molybdoprotein N-domain-like"/>
    <property type="match status" value="1"/>
</dbReference>
<dbReference type="GO" id="GO:0005506">
    <property type="term" value="F:iron ion binding"/>
    <property type="evidence" value="ECO:0007669"/>
    <property type="project" value="InterPro"/>
</dbReference>
<dbReference type="PANTHER" id="PTHR11908">
    <property type="entry name" value="XANTHINE DEHYDROGENASE"/>
    <property type="match status" value="1"/>
</dbReference>
<dbReference type="InterPro" id="IPR036856">
    <property type="entry name" value="Ald_Oxase/Xan_DH_a/b_sf"/>
</dbReference>
<gene>
    <name evidence="4" type="ORF">H6G03_15050</name>
</gene>
<dbReference type="EMBL" id="JACJPW010000036">
    <property type="protein sequence ID" value="MBD2182397.1"/>
    <property type="molecule type" value="Genomic_DNA"/>
</dbReference>
<sequence length="701" mass="75744">MSKVIGTSVNRHEGRAKVTGTATYGAEHQIPGLVYGYLIVATIANGSIRKMELKEAQDSAGVLAIFTHENMPAFPKANEGTSFHIGEPRLPLADDRIHYGGQIIGLVVADTLERACHAASLVKVEYETETPTIDRQQASFQKSPRDASFEQGNVADALATAPVKISATYTTPRQLHAMMEPHAIIAQWHDRNSLTVCEPTQWVFLQQRTYATLFGIPVEEVRVISPYIGGGFGAKASPWPHAILCIAAAREINRPLKVVVSRQQMTAIVGHRSPTEQTIELGANQSGQLIAIAHAAKSYTSPVNPKYVENCIGVTPTMYAAPNLRVEQEIAVVNVGMPTFMRAPGENPGMYALESAMDELAWALQIDPIELRLKNATTEHQRKKLPFSSKHFAECLKLGAEQFRWYDRPMQTKAISRDDKLVGWGMAGATFPAIRMGASATVRLLLDGTAQVLTSANDMGTGSYTVVAIAAAETLDLPVDKIKVEIGDSRFPNGGLAGASMMTASLAPAVANACQLLLQEVNAKNATEALIALRESGRPFLEITASSQPGEEGKQWAFQSWGAHFCEVEVDELLGRVQVKRWISVMDVGRAMNAKAAASQIRGGVIMGIGEALMEECLHDLNLGLPVIKDLATYHIPVHADIPRIEVSFVGKPDLNFNPLGVRGCGEIAITGVSAAIANAVYHATGKRIRDLPITADKLLL</sequence>
<accession>A0A926VGK5</accession>
<keyword evidence="2" id="KW-0560">Oxidoreductase</keyword>
<dbReference type="Pfam" id="PF02738">
    <property type="entry name" value="MoCoBD_1"/>
    <property type="match status" value="1"/>
</dbReference>